<evidence type="ECO:0000259" key="3">
    <source>
        <dbReference type="Pfam" id="PF19037"/>
    </source>
</evidence>
<dbReference type="AlphaFoldDB" id="A0A8M1FC88"/>
<evidence type="ECO:0000259" key="4">
    <source>
        <dbReference type="Pfam" id="PF19038"/>
    </source>
</evidence>
<dbReference type="InterPro" id="IPR043972">
    <property type="entry name" value="FUZ/MON1/HPS1_longin_1"/>
</dbReference>
<feature type="domain" description="FUZ/MON1/HPS1 third Longin" evidence="4">
    <location>
        <begin position="523"/>
        <end position="676"/>
    </location>
</feature>
<dbReference type="GeneID" id="103675616"/>
<feature type="domain" description="FUZ/MON1/HPS1 second Longin" evidence="3">
    <location>
        <begin position="205"/>
        <end position="404"/>
    </location>
</feature>
<evidence type="ECO:0000259" key="2">
    <source>
        <dbReference type="Pfam" id="PF19036"/>
    </source>
</evidence>
<dbReference type="GO" id="GO:0031085">
    <property type="term" value="C:BLOC-3 complex"/>
    <property type="evidence" value="ECO:0007669"/>
    <property type="project" value="TreeGrafter"/>
</dbReference>
<protein>
    <submittedName>
        <fullName evidence="6">Hermansky-Pudlak syndrome 1 protein isoform X2</fullName>
    </submittedName>
</protein>
<dbReference type="InterPro" id="IPR043971">
    <property type="entry name" value="FUZ/MON1/HPS1_longin_2"/>
</dbReference>
<proteinExistence type="predicted"/>
<dbReference type="CTD" id="3257"/>
<organism evidence="5 6">
    <name type="scientific">Ursus maritimus</name>
    <name type="common">Polar bear</name>
    <name type="synonym">Thalarctos maritimus</name>
    <dbReference type="NCBI Taxonomy" id="29073"/>
    <lineage>
        <taxon>Eukaryota</taxon>
        <taxon>Metazoa</taxon>
        <taxon>Chordata</taxon>
        <taxon>Craniata</taxon>
        <taxon>Vertebrata</taxon>
        <taxon>Euteleostomi</taxon>
        <taxon>Mammalia</taxon>
        <taxon>Eutheria</taxon>
        <taxon>Laurasiatheria</taxon>
        <taxon>Carnivora</taxon>
        <taxon>Caniformia</taxon>
        <taxon>Ursidae</taxon>
        <taxon>Ursus</taxon>
    </lineage>
</organism>
<evidence type="ECO:0000256" key="1">
    <source>
        <dbReference type="SAM" id="MobiDB-lite"/>
    </source>
</evidence>
<reference evidence="6" key="1">
    <citation type="submission" date="2025-08" db="UniProtKB">
        <authorList>
            <consortium name="RefSeq"/>
        </authorList>
    </citation>
    <scope>IDENTIFICATION</scope>
    <source>
        <tissue evidence="6">Whole blood</tissue>
    </source>
</reference>
<dbReference type="PANTHER" id="PTHR12761">
    <property type="entry name" value="HERMANSKY-PUDLAK SYNDROME PROTEIN 1"/>
    <property type="match status" value="1"/>
</dbReference>
<dbReference type="PANTHER" id="PTHR12761:SF1">
    <property type="entry name" value="BLOC-3 COMPLEX MEMBER HPS1"/>
    <property type="match status" value="1"/>
</dbReference>
<dbReference type="InterPro" id="IPR026053">
    <property type="entry name" value="HPS1"/>
</dbReference>
<dbReference type="GO" id="GO:0005085">
    <property type="term" value="F:guanyl-nucleotide exchange factor activity"/>
    <property type="evidence" value="ECO:0007669"/>
    <property type="project" value="TreeGrafter"/>
</dbReference>
<feature type="compositionally biased region" description="Low complexity" evidence="1">
    <location>
        <begin position="274"/>
        <end position="293"/>
    </location>
</feature>
<evidence type="ECO:0000313" key="5">
    <source>
        <dbReference type="Proteomes" id="UP000261680"/>
    </source>
</evidence>
<dbReference type="Pfam" id="PF19038">
    <property type="entry name" value="Fuz_longin_3"/>
    <property type="match status" value="1"/>
</dbReference>
<dbReference type="GO" id="GO:0016192">
    <property type="term" value="P:vesicle-mediated transport"/>
    <property type="evidence" value="ECO:0007669"/>
    <property type="project" value="InterPro"/>
</dbReference>
<keyword evidence="5" id="KW-1185">Reference proteome</keyword>
<dbReference type="RefSeq" id="XP_040479830.1">
    <property type="nucleotide sequence ID" value="XM_040623896.1"/>
</dbReference>
<name>A0A8M1FC88_URSMA</name>
<sequence length="683" mass="77056">MKCVLVATEGAEVLFYWTDEAFAESLRLKFGRSENEGEELPALEDQLSTLLAPVIISSVTMLEKLSDTYTCFSTENGDYLYVLHLFGECLFVAINGDHTEDEGDLRQKLCVLKYLFEVHFGLVTVDGQLVRKELRPPDRERRVQVWEHFQSLLRTYGRLREREQCFAVEAVERLIHPQLCELCIEALERHVIQAVNSSPERAGEEALHAFLLVHSKLLAFYSSHSASSLRPADLLALILLVQDRYPSESTAEDDDPQPSPRKPRSSESIPVQQAWSPASTARARRSSATETDSFSLPEEYFTPAPSPGEQSSGSTVWLDEGTPPTDAPQVQIAEDTLQTLVPHSPVASGPRRIFLDASVKESHCPMVPHTAYCLPLWPGINMVLLTKSPGSPLALVLCQLLDAFSLLEKKLKEGQEAGTTLRSHPLMGDLRQRMDKFVKNRGGQEIQSTWLEFKSKAFSRSEPGSSWDFLTTAPGRGGPHLPQQLQDKVQSIMQEKLTDWKDFLLVKSRRNVTMVSYLEDFPGLVHFIYVDRTTGQMVAPSLSSSKRISSELGRGPLATFIRTKVWSLIRLARRYLQKGYTTLLFREGDFCFSYFLWFENEMGYKLQIIEVPVLSDDSTCIGVLGGDYYRKLLRYYSKSHPAEAVKCHELLALHLSVIPTDVLVQQAGELARRLWETSRLPLL</sequence>
<feature type="region of interest" description="Disordered" evidence="1">
    <location>
        <begin position="247"/>
        <end position="328"/>
    </location>
</feature>
<feature type="domain" description="FUZ/MON1/HPS1 first Longin" evidence="2">
    <location>
        <begin position="2"/>
        <end position="158"/>
    </location>
</feature>
<dbReference type="Proteomes" id="UP000261680">
    <property type="component" value="Unplaced"/>
</dbReference>
<dbReference type="InterPro" id="IPR043970">
    <property type="entry name" value="FUZ/MON1/HPS1_longin_3"/>
</dbReference>
<dbReference type="Pfam" id="PF19036">
    <property type="entry name" value="Fuz_longin_1"/>
    <property type="match status" value="1"/>
</dbReference>
<evidence type="ECO:0000313" key="6">
    <source>
        <dbReference type="RefSeq" id="XP_040479830.1"/>
    </source>
</evidence>
<dbReference type="Pfam" id="PF19037">
    <property type="entry name" value="Fuz_longin_2"/>
    <property type="match status" value="1"/>
</dbReference>
<accession>A0A8M1FC88</accession>
<gene>
    <name evidence="6" type="primary">HPS1</name>
</gene>
<dbReference type="GO" id="GO:1903232">
    <property type="term" value="P:melanosome assembly"/>
    <property type="evidence" value="ECO:0007669"/>
    <property type="project" value="TreeGrafter"/>
</dbReference>